<dbReference type="SUPFAM" id="SSF51695">
    <property type="entry name" value="PLC-like phosphodiesterases"/>
    <property type="match status" value="1"/>
</dbReference>
<dbReference type="Pfam" id="PF17787">
    <property type="entry name" value="PH_14"/>
    <property type="match status" value="1"/>
</dbReference>
<dbReference type="PROSITE" id="PS50004">
    <property type="entry name" value="C2"/>
    <property type="match status" value="1"/>
</dbReference>
<dbReference type="InterPro" id="IPR000909">
    <property type="entry name" value="PLipase_C_PInositol-sp_X_dom"/>
</dbReference>
<keyword evidence="2 14" id="KW-0479">Metal-binding</keyword>
<keyword evidence="6 15" id="KW-0175">Coiled coil</keyword>
<dbReference type="Ensembl" id="ENSPCET00000007434.1">
    <property type="protein sequence ID" value="ENSPCEP00000007180.1"/>
    <property type="gene ID" value="ENSPCEG00000005738.1"/>
</dbReference>
<evidence type="ECO:0000256" key="11">
    <source>
        <dbReference type="ARBA" id="ARBA00062585"/>
    </source>
</evidence>
<evidence type="ECO:0000256" key="7">
    <source>
        <dbReference type="ARBA" id="ARBA00023098"/>
    </source>
</evidence>
<feature type="compositionally biased region" description="Acidic residues" evidence="16">
    <location>
        <begin position="492"/>
        <end position="509"/>
    </location>
</feature>
<evidence type="ECO:0000256" key="8">
    <source>
        <dbReference type="ARBA" id="ARBA00023224"/>
    </source>
</evidence>
<evidence type="ECO:0000256" key="9">
    <source>
        <dbReference type="ARBA" id="ARBA00023674"/>
    </source>
</evidence>
<dbReference type="FunFam" id="2.60.40.150:FF:000105">
    <property type="entry name" value="1-phosphatidylinositol 4,5-bisphosphate phosphodiesterase"/>
    <property type="match status" value="1"/>
</dbReference>
<dbReference type="InterPro" id="IPR000008">
    <property type="entry name" value="C2_dom"/>
</dbReference>
<evidence type="ECO:0000256" key="16">
    <source>
        <dbReference type="SAM" id="MobiDB-lite"/>
    </source>
</evidence>
<dbReference type="PROSITE" id="PS50007">
    <property type="entry name" value="PIPLC_X_DOMAIN"/>
    <property type="match status" value="1"/>
</dbReference>
<evidence type="ECO:0000259" key="17">
    <source>
        <dbReference type="PROSITE" id="PS50004"/>
    </source>
</evidence>
<dbReference type="PRINTS" id="PR00390">
    <property type="entry name" value="PHPHLIPASEC"/>
</dbReference>
<evidence type="ECO:0000259" key="18">
    <source>
        <dbReference type="PROSITE" id="PS50008"/>
    </source>
</evidence>
<evidence type="ECO:0000313" key="19">
    <source>
        <dbReference type="Ensembl" id="ENSPCEP00000007180.1"/>
    </source>
</evidence>
<dbReference type="Gene3D" id="1.10.238.10">
    <property type="entry name" value="EF-hand"/>
    <property type="match status" value="1"/>
</dbReference>
<dbReference type="InterPro" id="IPR001711">
    <property type="entry name" value="PLipase_C_Pinositol-sp_Y"/>
</dbReference>
<reference evidence="19" key="2">
    <citation type="submission" date="2025-09" db="UniProtKB">
        <authorList>
            <consortium name="Ensembl"/>
        </authorList>
    </citation>
    <scope>IDENTIFICATION</scope>
</reference>
<sequence length="1173" mass="134301">MSMLTPILTPPEVKEYLSKGERFIKWDDDTTNASPVILRVDPKGFYLYWTYQNKEMEFLDITSIRDTRVGKFAKIPKSQKLREVFNLDFPDNNFLLKTLTVVSGPDMVDLTFHNFVSYKESVGKSWAEDIMAIVRNPLTSNASRYTFLEKIIFQMFPADRKRVQAALNACHLPKGKNDAINPEDFPEKVYKTFLMNLCPRPEIDEIFTSHHSKAKPYMTKEHLAKFINKKQRDSRLNDILFPPAKPEQVQGLIEKYEPSGINIQRGQLSPEGMVWFLCGPENNVVSLDKLVLYQDMTQPLSHYFINSSHNTYLTAGQFSGISSPEMYRQTLLAGCRCVELDCWKGRPPDEEPIITHGFTMTTEILFKDAIEAIAESAFKTSLYPVILSFENHVDSPKQQAKMAEYCRTTFGDMLLTEPLEKHPLKPGVPLPSPQDLLGKILIKNKKNQSAPEDRRDSLKKERNGATDQPAPVDGNDTGTVQVGMGTYLSSDVAEEDPEGEEEESGNLDEEQIKNMQSDEGTAGLEVTAYEEMSSLVNYIQPIKFDSFDLSTEQNRSYVISSFTEMKAYDLLTKSPVQFVEYNKRQMSRIYPKGTRMDSSNYMPQMFWNVGCQMVALNFQTMDAPMQQNMALFEFNGQSGYLLKHEFMRRPDKEFDPFSVDRIDVVVASTLSLTILSGQFLSERSVRTFVEVELFGLPGDPKRKYRTKLTPSPNSINPVWKEEAFVFEKILMPELASLRIVALEEGGKFIGQRIIPIIAVHSGYHHICLRSDSNMPLTMPSLFVYLEMKDYVPDSWADLTVALSNPIKFFNIQDKRSVKLKEGSAEVSVSLSSATWSLSGSALIRASQDSLYCILELQTASLEELQKMKLFMKLLKKQEKELKELERKGSKHREDLLQRYSTLFSELVTQGGRKKMISPGKTQKKKRSLTVEETSAGGSSAEMAENADSRVLDLKEKLEIELMQLWEEQYDEIRKKKELHATEQIARLIEVAREKQASELKALKESTESDTKEIKKKLEAKRLDRIQAMIKSTGDKTTQERYWMYILGLGLQRTENYPRQGTPLHCEKLEEKQAMCLAQIREKESQLQKKALTEYEEKLKALSMEVQDLARNCVKVCFPLEANIKKEERERECHFKEPHSISAPFSLSQTWLNNVGSMNFSQQQRKEESQKAFC</sequence>
<evidence type="ECO:0000313" key="20">
    <source>
        <dbReference type="Proteomes" id="UP000694393"/>
    </source>
</evidence>
<dbReference type="FunFam" id="2.30.29.240:FF:000002">
    <property type="entry name" value="1-phosphatidylinositol 4,5-bisphosphate phosphodiesterase"/>
    <property type="match status" value="1"/>
</dbReference>
<feature type="domain" description="PI-PLC Y-box" evidence="18">
    <location>
        <begin position="532"/>
        <end position="648"/>
    </location>
</feature>
<dbReference type="GO" id="GO:0051209">
    <property type="term" value="P:release of sequestered calcium ion into cytosol"/>
    <property type="evidence" value="ECO:0007669"/>
    <property type="project" value="TreeGrafter"/>
</dbReference>
<reference evidence="19" key="1">
    <citation type="submission" date="2025-08" db="UniProtKB">
        <authorList>
            <consortium name="Ensembl"/>
        </authorList>
    </citation>
    <scope>IDENTIFICATION</scope>
</reference>
<dbReference type="PROSITE" id="PS50008">
    <property type="entry name" value="PIPLC_Y_DOMAIN"/>
    <property type="match status" value="1"/>
</dbReference>
<dbReference type="Pfam" id="PF08703">
    <property type="entry name" value="PLC-beta_C"/>
    <property type="match status" value="1"/>
</dbReference>
<dbReference type="SUPFAM" id="SSF69989">
    <property type="entry name" value="C-terminal domain of PLC-beta"/>
    <property type="match status" value="1"/>
</dbReference>
<dbReference type="Gene3D" id="2.30.29.240">
    <property type="match status" value="1"/>
</dbReference>
<dbReference type="GO" id="GO:0016042">
    <property type="term" value="P:lipid catabolic process"/>
    <property type="evidence" value="ECO:0007669"/>
    <property type="project" value="UniProtKB-KW"/>
</dbReference>
<feature type="binding site" evidence="14">
    <location>
        <position position="390"/>
    </location>
    <ligand>
        <name>Ca(2+)</name>
        <dbReference type="ChEBI" id="CHEBI:29108"/>
    </ligand>
</feature>
<dbReference type="SUPFAM" id="SSF50729">
    <property type="entry name" value="PH domain-like"/>
    <property type="match status" value="1"/>
</dbReference>
<dbReference type="GO" id="GO:0046488">
    <property type="term" value="P:phosphatidylinositol metabolic process"/>
    <property type="evidence" value="ECO:0007669"/>
    <property type="project" value="TreeGrafter"/>
</dbReference>
<evidence type="ECO:0000256" key="15">
    <source>
        <dbReference type="SAM" id="Coils"/>
    </source>
</evidence>
<dbReference type="Proteomes" id="UP000694393">
    <property type="component" value="Unplaced"/>
</dbReference>
<feature type="region of interest" description="Disordered" evidence="16">
    <location>
        <begin position="492"/>
        <end position="511"/>
    </location>
</feature>
<dbReference type="Pfam" id="PF00387">
    <property type="entry name" value="PI-PLC-Y"/>
    <property type="match status" value="1"/>
</dbReference>
<feature type="active site" evidence="13">
    <location>
        <position position="356"/>
    </location>
</feature>
<keyword evidence="8 12" id="KW-0807">Transducer</keyword>
<feature type="coiled-coil region" evidence="15">
    <location>
        <begin position="867"/>
        <end position="894"/>
    </location>
</feature>
<feature type="compositionally biased region" description="Basic and acidic residues" evidence="16">
    <location>
        <begin position="451"/>
        <end position="464"/>
    </location>
</feature>
<dbReference type="InterPro" id="IPR011992">
    <property type="entry name" value="EF-hand-dom_pair"/>
</dbReference>
<evidence type="ECO:0000256" key="6">
    <source>
        <dbReference type="ARBA" id="ARBA00023054"/>
    </source>
</evidence>
<comment type="catalytic activity">
    <reaction evidence="9">
        <text>a 1,2-diacyl-sn-glycero-3-phospho-(1D-myo-inositol-4,5-bisphosphate) + H2O = 1D-myo-inositol 1,4,5-trisphosphate + a 1,2-diacyl-sn-glycerol + H(+)</text>
        <dbReference type="Rhea" id="RHEA:33179"/>
        <dbReference type="ChEBI" id="CHEBI:15377"/>
        <dbReference type="ChEBI" id="CHEBI:15378"/>
        <dbReference type="ChEBI" id="CHEBI:17815"/>
        <dbReference type="ChEBI" id="CHEBI:58456"/>
        <dbReference type="ChEBI" id="CHEBI:203600"/>
        <dbReference type="EC" id="3.1.4.11"/>
    </reaction>
    <physiologicalReaction direction="left-to-right" evidence="9">
        <dbReference type="Rhea" id="RHEA:33180"/>
    </physiologicalReaction>
</comment>
<organism evidence="19 20">
    <name type="scientific">Pelusios castaneus</name>
    <name type="common">West African mud turtle</name>
    <dbReference type="NCBI Taxonomy" id="367368"/>
    <lineage>
        <taxon>Eukaryota</taxon>
        <taxon>Metazoa</taxon>
        <taxon>Chordata</taxon>
        <taxon>Craniata</taxon>
        <taxon>Vertebrata</taxon>
        <taxon>Euteleostomi</taxon>
        <taxon>Archelosauria</taxon>
        <taxon>Testudinata</taxon>
        <taxon>Testudines</taxon>
        <taxon>Pleurodira</taxon>
        <taxon>Pelomedusidae</taxon>
        <taxon>Pelusios</taxon>
    </lineage>
</organism>
<feature type="region of interest" description="Disordered" evidence="16">
    <location>
        <begin position="442"/>
        <end position="482"/>
    </location>
</feature>
<dbReference type="InterPro" id="IPR053945">
    <property type="entry name" value="PLCB1-4-like_EFh"/>
</dbReference>
<dbReference type="SMART" id="SM00148">
    <property type="entry name" value="PLCXc"/>
    <property type="match status" value="1"/>
</dbReference>
<dbReference type="FunFam" id="1.10.238.10:FF:000024">
    <property type="entry name" value="1-phosphatidylinositol 4,5-bisphosphate phosphodiesterase"/>
    <property type="match status" value="1"/>
</dbReference>
<evidence type="ECO:0000256" key="1">
    <source>
        <dbReference type="ARBA" id="ARBA00022553"/>
    </source>
</evidence>
<proteinExistence type="predicted"/>
<dbReference type="InterPro" id="IPR014815">
    <property type="entry name" value="PLC-beta_C"/>
</dbReference>
<keyword evidence="3 12" id="KW-0378">Hydrolase</keyword>
<dbReference type="SUPFAM" id="SSF47473">
    <property type="entry name" value="EF-hand"/>
    <property type="match status" value="1"/>
</dbReference>
<feature type="binding site" evidence="14">
    <location>
        <position position="339"/>
    </location>
    <ligand>
        <name>Ca(2+)</name>
        <dbReference type="ChEBI" id="CHEBI:29108"/>
    </ligand>
</feature>
<dbReference type="InterPro" id="IPR017946">
    <property type="entry name" value="PLC-like_Pdiesterase_TIM-brl"/>
</dbReference>
<comment type="cofactor">
    <cofactor evidence="14">
        <name>Ca(2+)</name>
        <dbReference type="ChEBI" id="CHEBI:29108"/>
    </cofactor>
    <text evidence="14">Binds 1 Ca(2+) ion per subunit.</text>
</comment>
<dbReference type="GO" id="GO:0004435">
    <property type="term" value="F:phosphatidylinositol-4,5-bisphosphate phospholipase C activity"/>
    <property type="evidence" value="ECO:0007669"/>
    <property type="project" value="UniProtKB-UniRule"/>
</dbReference>
<keyword evidence="7 12" id="KW-0443">Lipid metabolism</keyword>
<dbReference type="Pfam" id="PF22631">
    <property type="entry name" value="PLCB1-4-like_EFh"/>
    <property type="match status" value="1"/>
</dbReference>
<comment type="subunit">
    <text evidence="11">Interacts with RAC1. Forms a complex composed of at least WDR26, a G-beta:gamma unit, and PLCB2.</text>
</comment>
<dbReference type="PANTHER" id="PTHR10336:SF10">
    <property type="entry name" value="1-PHOSPHATIDYLINOSITOL 4,5-BISPHOSPHATE PHOSPHODIESTERASE BETA-2"/>
    <property type="match status" value="1"/>
</dbReference>
<evidence type="ECO:0000256" key="10">
    <source>
        <dbReference type="ARBA" id="ARBA00023726"/>
    </source>
</evidence>
<dbReference type="InterPro" id="IPR035892">
    <property type="entry name" value="C2_domain_sf"/>
</dbReference>
<dbReference type="CDD" id="cd00275">
    <property type="entry name" value="C2_PLC_like"/>
    <property type="match status" value="1"/>
</dbReference>
<keyword evidence="4 14" id="KW-0106">Calcium</keyword>
<dbReference type="GO" id="GO:0005509">
    <property type="term" value="F:calcium ion binding"/>
    <property type="evidence" value="ECO:0007669"/>
    <property type="project" value="UniProtKB-UniRule"/>
</dbReference>
<dbReference type="InterPro" id="IPR001192">
    <property type="entry name" value="PI-PLC_fam"/>
</dbReference>
<dbReference type="GO" id="GO:0005737">
    <property type="term" value="C:cytoplasm"/>
    <property type="evidence" value="ECO:0007669"/>
    <property type="project" value="TreeGrafter"/>
</dbReference>
<dbReference type="InterPro" id="IPR037862">
    <property type="entry name" value="PLC-beta_PH"/>
</dbReference>
<evidence type="ECO:0000256" key="13">
    <source>
        <dbReference type="PIRSR" id="PIRSR000956-1"/>
    </source>
</evidence>
<dbReference type="InterPro" id="IPR028403">
    <property type="entry name" value="PLC-beta2_cat"/>
</dbReference>
<evidence type="ECO:0000256" key="14">
    <source>
        <dbReference type="PIRSR" id="PIRSR000956-2"/>
    </source>
</evidence>
<feature type="domain" description="C2" evidence="17">
    <location>
        <begin position="651"/>
        <end position="776"/>
    </location>
</feature>
<feature type="compositionally biased region" description="Basic residues" evidence="16">
    <location>
        <begin position="914"/>
        <end position="927"/>
    </location>
</feature>
<dbReference type="CDD" id="cd13361">
    <property type="entry name" value="PH_PLC_beta"/>
    <property type="match status" value="1"/>
</dbReference>
<dbReference type="EC" id="3.1.4.11" evidence="12"/>
<comment type="catalytic activity">
    <reaction evidence="10">
        <text>a 1,2-diacyl-sn-glycero-3-phospho-(1D-myo-inositol) + H2O = 1D-myo-inositol 1-phosphate + a 1,2-diacyl-sn-glycerol + H(+)</text>
        <dbReference type="Rhea" id="RHEA:43484"/>
        <dbReference type="ChEBI" id="CHEBI:15377"/>
        <dbReference type="ChEBI" id="CHEBI:15378"/>
        <dbReference type="ChEBI" id="CHEBI:17815"/>
        <dbReference type="ChEBI" id="CHEBI:57880"/>
        <dbReference type="ChEBI" id="CHEBI:58433"/>
    </reaction>
    <physiologicalReaction direction="left-to-right" evidence="10">
        <dbReference type="Rhea" id="RHEA:43485"/>
    </physiologicalReaction>
</comment>
<dbReference type="GO" id="GO:0007186">
    <property type="term" value="P:G protein-coupled receptor signaling pathway"/>
    <property type="evidence" value="ECO:0007669"/>
    <property type="project" value="TreeGrafter"/>
</dbReference>
<feature type="binding site" evidence="14">
    <location>
        <position position="341"/>
    </location>
    <ligand>
        <name>Ca(2+)</name>
        <dbReference type="ChEBI" id="CHEBI:29108"/>
    </ligand>
</feature>
<dbReference type="Pfam" id="PF00168">
    <property type="entry name" value="C2"/>
    <property type="match status" value="1"/>
</dbReference>
<dbReference type="Pfam" id="PF00388">
    <property type="entry name" value="PI-PLC-X"/>
    <property type="match status" value="1"/>
</dbReference>
<dbReference type="SMART" id="SM00149">
    <property type="entry name" value="PLCYc"/>
    <property type="match status" value="1"/>
</dbReference>
<dbReference type="Gene3D" id="2.60.40.150">
    <property type="entry name" value="C2 domain"/>
    <property type="match status" value="1"/>
</dbReference>
<feature type="region of interest" description="Disordered" evidence="16">
    <location>
        <begin position="914"/>
        <end position="945"/>
    </location>
</feature>
<dbReference type="SMART" id="SM00239">
    <property type="entry name" value="C2"/>
    <property type="match status" value="1"/>
</dbReference>
<protein>
    <recommendedName>
        <fullName evidence="12">1-phosphatidylinositol 4,5-bisphosphate phosphodiesterase</fullName>
        <ecNumber evidence="12">3.1.4.11</ecNumber>
    </recommendedName>
</protein>
<dbReference type="CDD" id="cd08624">
    <property type="entry name" value="PI-PLCc_beta2"/>
    <property type="match status" value="1"/>
</dbReference>
<name>A0A8C8RKK8_9SAUR</name>
<feature type="coiled-coil region" evidence="15">
    <location>
        <begin position="1065"/>
        <end position="1111"/>
    </location>
</feature>
<evidence type="ECO:0000256" key="2">
    <source>
        <dbReference type="ARBA" id="ARBA00022723"/>
    </source>
</evidence>
<evidence type="ECO:0000256" key="4">
    <source>
        <dbReference type="ARBA" id="ARBA00022837"/>
    </source>
</evidence>
<dbReference type="PANTHER" id="PTHR10336">
    <property type="entry name" value="PHOSPHOINOSITIDE-SPECIFIC PHOSPHOLIPASE C FAMILY PROTEIN"/>
    <property type="match status" value="1"/>
</dbReference>
<keyword evidence="20" id="KW-1185">Reference proteome</keyword>
<keyword evidence="5 12" id="KW-0442">Lipid degradation</keyword>
<feature type="binding site" evidence="14">
    <location>
        <position position="310"/>
    </location>
    <ligand>
        <name>Ca(2+)</name>
        <dbReference type="ChEBI" id="CHEBI:29108"/>
    </ligand>
</feature>
<keyword evidence="1" id="KW-0597">Phosphoprotein</keyword>
<dbReference type="PIRSF" id="PIRSF000956">
    <property type="entry name" value="PLC-beta"/>
    <property type="match status" value="1"/>
</dbReference>
<feature type="active site" evidence="13">
    <location>
        <position position="309"/>
    </location>
</feature>
<evidence type="ECO:0000256" key="5">
    <source>
        <dbReference type="ARBA" id="ARBA00022963"/>
    </source>
</evidence>
<dbReference type="AlphaFoldDB" id="A0A8C8RKK8"/>
<accession>A0A8C8RKK8</accession>
<dbReference type="Gene3D" id="1.20.1230.10">
    <property type="entry name" value="Phospholipase C beta, distal C-terminal domain"/>
    <property type="match status" value="1"/>
</dbReference>
<dbReference type="InterPro" id="IPR016280">
    <property type="entry name" value="PLC-beta"/>
</dbReference>
<dbReference type="InterPro" id="IPR042531">
    <property type="entry name" value="PLC-beta_C_sf"/>
</dbReference>
<dbReference type="Gene3D" id="3.20.20.190">
    <property type="entry name" value="Phosphatidylinositol (PI) phosphodiesterase"/>
    <property type="match status" value="1"/>
</dbReference>
<evidence type="ECO:0000256" key="12">
    <source>
        <dbReference type="PIRNR" id="PIRNR000956"/>
    </source>
</evidence>
<evidence type="ECO:0000256" key="3">
    <source>
        <dbReference type="ARBA" id="ARBA00022801"/>
    </source>
</evidence>
<dbReference type="GO" id="GO:0048015">
    <property type="term" value="P:phosphatidylinositol-mediated signaling"/>
    <property type="evidence" value="ECO:0007669"/>
    <property type="project" value="TreeGrafter"/>
</dbReference>
<dbReference type="SUPFAM" id="SSF49562">
    <property type="entry name" value="C2 domain (Calcium/lipid-binding domain, CaLB)"/>
    <property type="match status" value="1"/>
</dbReference>